<evidence type="ECO:0000256" key="3">
    <source>
        <dbReference type="ARBA" id="ARBA00022737"/>
    </source>
</evidence>
<dbReference type="Proteomes" id="UP001172457">
    <property type="component" value="Unassembled WGS sequence"/>
</dbReference>
<dbReference type="SMART" id="SM00915">
    <property type="entry name" value="Jacalin"/>
    <property type="match status" value="2"/>
</dbReference>
<dbReference type="PANTHER" id="PTHR47293:SF66">
    <property type="entry name" value="JACALIN-RELATED LECTIN 11-RELATED"/>
    <property type="match status" value="1"/>
</dbReference>
<evidence type="ECO:0000256" key="2">
    <source>
        <dbReference type="ARBA" id="ARBA00022734"/>
    </source>
</evidence>
<sequence>MAKLLPVSRFMLSFLPGKIPVNFVLSRKKSVKQTSPKPGHSCCVRLELNLGRWDDSLPGQGQQRISGLPDTAGEGVYEAESDEGWITHGPWGGPNGKAWIWMPKGNIIKITIIHEEFIEAIKFQSDDCTGETESPYYGSPWANLKEDMISVNYPNEYFVSIRGMYGQHGSVMVIKSLCFVTNKKRYGPYGLGTGTGTHFSYDGKGGAIVGFHGRVDAYPNAIGIYVMPGSLVFGRNSTRDDISTHELCSSSMSRMVMPKEMGPFGAFAGKYWDDGVFSTVKQIHVFVEESLNVLRAIQCVYIRRDSKLFLSSMHGGTSKDKLELAALVNLDGTDEYLTQISGIYGPIGGFNGLEAITSITFHTNKSIYGPYGVESGTDGYTYFTSTESSGKVVGFHGRECNGFLTAIGVHMEYI</sequence>
<comment type="caution">
    <text evidence="5">The sequence shown here is derived from an EMBL/GenBank/DDBJ whole genome shotgun (WGS) entry which is preliminary data.</text>
</comment>
<organism evidence="5 6">
    <name type="scientific">Centaurea solstitialis</name>
    <name type="common">yellow star-thistle</name>
    <dbReference type="NCBI Taxonomy" id="347529"/>
    <lineage>
        <taxon>Eukaryota</taxon>
        <taxon>Viridiplantae</taxon>
        <taxon>Streptophyta</taxon>
        <taxon>Embryophyta</taxon>
        <taxon>Tracheophyta</taxon>
        <taxon>Spermatophyta</taxon>
        <taxon>Magnoliopsida</taxon>
        <taxon>eudicotyledons</taxon>
        <taxon>Gunneridae</taxon>
        <taxon>Pentapetalae</taxon>
        <taxon>asterids</taxon>
        <taxon>campanulids</taxon>
        <taxon>Asterales</taxon>
        <taxon>Asteraceae</taxon>
        <taxon>Carduoideae</taxon>
        <taxon>Cardueae</taxon>
        <taxon>Centaureinae</taxon>
        <taxon>Centaurea</taxon>
    </lineage>
</organism>
<dbReference type="AlphaFoldDB" id="A0AA38SNK7"/>
<protein>
    <recommendedName>
        <fullName evidence="4">Jacalin-type lectin domain-containing protein</fullName>
    </recommendedName>
</protein>
<name>A0AA38SNK7_9ASTR</name>
<dbReference type="PANTHER" id="PTHR47293">
    <property type="entry name" value="JACALIN-RELATED LECTIN 3"/>
    <property type="match status" value="1"/>
</dbReference>
<keyword evidence="2" id="KW-0430">Lectin</keyword>
<dbReference type="PROSITE" id="PS51752">
    <property type="entry name" value="JACALIN_LECTIN"/>
    <property type="match status" value="2"/>
</dbReference>
<evidence type="ECO:0000259" key="4">
    <source>
        <dbReference type="PROSITE" id="PS51752"/>
    </source>
</evidence>
<dbReference type="Gene3D" id="2.100.10.30">
    <property type="entry name" value="Jacalin-like lectin domain"/>
    <property type="match status" value="2"/>
</dbReference>
<dbReference type="InterPro" id="IPR001229">
    <property type="entry name" value="Jacalin-like_lectin_dom"/>
</dbReference>
<dbReference type="InterPro" id="IPR036404">
    <property type="entry name" value="Jacalin-like_lectin_dom_sf"/>
</dbReference>
<keyword evidence="3" id="KW-0677">Repeat</keyword>
<dbReference type="CDD" id="cd09612">
    <property type="entry name" value="Jacalin"/>
    <property type="match status" value="2"/>
</dbReference>
<evidence type="ECO:0000313" key="6">
    <source>
        <dbReference type="Proteomes" id="UP001172457"/>
    </source>
</evidence>
<comment type="similarity">
    <text evidence="1">Belongs to the jacalin lectin family.</text>
</comment>
<evidence type="ECO:0000313" key="5">
    <source>
        <dbReference type="EMBL" id="KAJ9536367.1"/>
    </source>
</evidence>
<feature type="domain" description="Jacalin-type lectin" evidence="4">
    <location>
        <begin position="85"/>
        <end position="228"/>
    </location>
</feature>
<proteinExistence type="inferred from homology"/>
<evidence type="ECO:0000256" key="1">
    <source>
        <dbReference type="ARBA" id="ARBA00006568"/>
    </source>
</evidence>
<reference evidence="5" key="1">
    <citation type="submission" date="2023-03" db="EMBL/GenBank/DDBJ databases">
        <title>Chromosome-scale reference genome and RAD-based genetic map of yellow starthistle (Centaurea solstitialis) reveal putative structural variation and QTLs associated with invader traits.</title>
        <authorList>
            <person name="Reatini B."/>
            <person name="Cang F.A."/>
            <person name="Jiang Q."/>
            <person name="Mckibben M.T.W."/>
            <person name="Barker M.S."/>
            <person name="Rieseberg L.H."/>
            <person name="Dlugosch K.M."/>
        </authorList>
    </citation>
    <scope>NUCLEOTIDE SEQUENCE</scope>
    <source>
        <strain evidence="5">CAN-66</strain>
        <tissue evidence="5">Leaf</tissue>
    </source>
</reference>
<accession>A0AA38SNK7</accession>
<keyword evidence="6" id="KW-1185">Reference proteome</keyword>
<feature type="domain" description="Jacalin-type lectin" evidence="4">
    <location>
        <begin position="258"/>
        <end position="413"/>
    </location>
</feature>
<dbReference type="GO" id="GO:0030246">
    <property type="term" value="F:carbohydrate binding"/>
    <property type="evidence" value="ECO:0007669"/>
    <property type="project" value="UniProtKB-KW"/>
</dbReference>
<dbReference type="InterPro" id="IPR033734">
    <property type="entry name" value="Jacalin-like_lectin_dom_plant"/>
</dbReference>
<dbReference type="Pfam" id="PF01419">
    <property type="entry name" value="Jacalin"/>
    <property type="match status" value="2"/>
</dbReference>
<dbReference type="SUPFAM" id="SSF51101">
    <property type="entry name" value="Mannose-binding lectins"/>
    <property type="match status" value="2"/>
</dbReference>
<dbReference type="EMBL" id="JARYMX010000029">
    <property type="protein sequence ID" value="KAJ9536367.1"/>
    <property type="molecule type" value="Genomic_DNA"/>
</dbReference>
<gene>
    <name evidence="5" type="ORF">OSB04_un000459</name>
</gene>